<comment type="caution">
    <text evidence="3">The sequence shown here is derived from an EMBL/GenBank/DDBJ whole genome shotgun (WGS) entry which is preliminary data.</text>
</comment>
<feature type="compositionally biased region" description="Low complexity" evidence="1">
    <location>
        <begin position="226"/>
        <end position="258"/>
    </location>
</feature>
<dbReference type="Gene3D" id="2.60.40.150">
    <property type="entry name" value="C2 domain"/>
    <property type="match status" value="1"/>
</dbReference>
<dbReference type="Proteomes" id="UP000038009">
    <property type="component" value="Unassembled WGS sequence"/>
</dbReference>
<dbReference type="OrthoDB" id="270970at2759"/>
<reference evidence="3 4" key="1">
    <citation type="journal article" date="2015" name="PLoS Pathog.">
        <title>Leptomonas seymouri: Adaptations to the Dixenous Life Cycle Analyzed by Genome Sequencing, Transcriptome Profiling and Co-infection with Leishmania donovani.</title>
        <authorList>
            <person name="Kraeva N."/>
            <person name="Butenko A."/>
            <person name="Hlavacova J."/>
            <person name="Kostygov A."/>
            <person name="Myskova J."/>
            <person name="Grybchuk D."/>
            <person name="Lestinova T."/>
            <person name="Votypka J."/>
            <person name="Volf P."/>
            <person name="Opperdoes F."/>
            <person name="Flegontov P."/>
            <person name="Lukes J."/>
            <person name="Yurchenko V."/>
        </authorList>
    </citation>
    <scope>NUCLEOTIDE SEQUENCE [LARGE SCALE GENOMIC DNA]</scope>
    <source>
        <strain evidence="3 4">ATCC 30220</strain>
    </source>
</reference>
<name>A0A0N1PDS5_LEPSE</name>
<dbReference type="SMART" id="SM00239">
    <property type="entry name" value="C2"/>
    <property type="match status" value="1"/>
</dbReference>
<dbReference type="CDD" id="cd00030">
    <property type="entry name" value="C2"/>
    <property type="match status" value="1"/>
</dbReference>
<dbReference type="PROSITE" id="PS50004">
    <property type="entry name" value="C2"/>
    <property type="match status" value="1"/>
</dbReference>
<dbReference type="SUPFAM" id="SSF49562">
    <property type="entry name" value="C2 domain (Calcium/lipid-binding domain, CaLB)"/>
    <property type="match status" value="1"/>
</dbReference>
<dbReference type="AlphaFoldDB" id="A0A0N1PDS5"/>
<feature type="compositionally biased region" description="Pro residues" evidence="1">
    <location>
        <begin position="157"/>
        <end position="166"/>
    </location>
</feature>
<dbReference type="OMA" id="PHYAPQV"/>
<gene>
    <name evidence="3" type="ORF">ABL78_0519</name>
</gene>
<protein>
    <recommendedName>
        <fullName evidence="2">C2 domain-containing protein</fullName>
    </recommendedName>
</protein>
<feature type="region of interest" description="Disordered" evidence="1">
    <location>
        <begin position="148"/>
        <end position="170"/>
    </location>
</feature>
<keyword evidence="4" id="KW-1185">Reference proteome</keyword>
<dbReference type="VEuPathDB" id="TriTrypDB:Lsey_0007_0060"/>
<dbReference type="EMBL" id="LJSK01000007">
    <property type="protein sequence ID" value="KPI90293.1"/>
    <property type="molecule type" value="Genomic_DNA"/>
</dbReference>
<feature type="region of interest" description="Disordered" evidence="1">
    <location>
        <begin position="226"/>
        <end position="288"/>
    </location>
</feature>
<proteinExistence type="predicted"/>
<dbReference type="PANTHER" id="PTHR47052:SF3">
    <property type="entry name" value="INGRESSION PROTEIN 1"/>
    <property type="match status" value="1"/>
</dbReference>
<feature type="domain" description="C2" evidence="2">
    <location>
        <begin position="1"/>
        <end position="100"/>
    </location>
</feature>
<dbReference type="InterPro" id="IPR000008">
    <property type="entry name" value="C2_dom"/>
</dbReference>
<evidence type="ECO:0000313" key="3">
    <source>
        <dbReference type="EMBL" id="KPI90293.1"/>
    </source>
</evidence>
<organism evidence="3 4">
    <name type="scientific">Leptomonas seymouri</name>
    <dbReference type="NCBI Taxonomy" id="5684"/>
    <lineage>
        <taxon>Eukaryota</taxon>
        <taxon>Discoba</taxon>
        <taxon>Euglenozoa</taxon>
        <taxon>Kinetoplastea</taxon>
        <taxon>Metakinetoplastina</taxon>
        <taxon>Trypanosomatida</taxon>
        <taxon>Trypanosomatidae</taxon>
        <taxon>Leishmaniinae</taxon>
        <taxon>Leptomonas</taxon>
    </lineage>
</organism>
<dbReference type="InterPro" id="IPR052981">
    <property type="entry name" value="Ingression_C2_domain"/>
</dbReference>
<dbReference type="InterPro" id="IPR035892">
    <property type="entry name" value="C2_domain_sf"/>
</dbReference>
<evidence type="ECO:0000256" key="1">
    <source>
        <dbReference type="SAM" id="MobiDB-lite"/>
    </source>
</evidence>
<evidence type="ECO:0000259" key="2">
    <source>
        <dbReference type="PROSITE" id="PS50004"/>
    </source>
</evidence>
<dbReference type="PANTHER" id="PTHR47052">
    <property type="entry name" value="CONSERVED SERINE PROLINE-RICH PROTEIN (AFU_ORTHOLOGUE AFUA_2G01790)"/>
    <property type="match status" value="1"/>
</dbReference>
<dbReference type="Pfam" id="PF00168">
    <property type="entry name" value="C2"/>
    <property type="match status" value="1"/>
</dbReference>
<accession>A0A0N1PDS5</accession>
<evidence type="ECO:0000313" key="4">
    <source>
        <dbReference type="Proteomes" id="UP000038009"/>
    </source>
</evidence>
<sequence>MGKIELTVCAARKLHDGRLIGLPDPFVRLTTGDKKYKTKVVENSLSPEWDETFRFNIADEMSTQIRFEVWDKHTYNDDLLGYYTLSLGGLTKGIVKDQWYILEKSKTEAELHIRILAVDFGALPKPEEQWMVTTDITRDPVKRAIEDGTWRPGQTTAPPPSGPPQPQQQVYVQPAPVPVQQPQVQYVQPMPVAQPFAQQVQYAPAPPQQVQYVQQPPPQVQYVQQPQYVPQSQPQYMQPQPQPGYYQQGPPQPQGYYQPGPPPPQPTPQGYYAQPPPQGYAPQPYYQY</sequence>